<evidence type="ECO:0008006" key="4">
    <source>
        <dbReference type="Google" id="ProtNLM"/>
    </source>
</evidence>
<dbReference type="Proteomes" id="UP000694044">
    <property type="component" value="Unassembled WGS sequence"/>
</dbReference>
<reference evidence="2" key="1">
    <citation type="submission" date="2021-02" db="EMBL/GenBank/DDBJ databases">
        <authorList>
            <person name="Palmer J.M."/>
        </authorList>
    </citation>
    <scope>NUCLEOTIDE SEQUENCE</scope>
    <source>
        <strain evidence="2">SCRP734</strain>
    </source>
</reference>
<feature type="transmembrane region" description="Helical" evidence="1">
    <location>
        <begin position="113"/>
        <end position="136"/>
    </location>
</feature>
<dbReference type="AlphaFoldDB" id="A0A8T1WJ04"/>
<keyword evidence="1" id="KW-0812">Transmembrane</keyword>
<organism evidence="2 3">
    <name type="scientific">Phytophthora pseudosyringae</name>
    <dbReference type="NCBI Taxonomy" id="221518"/>
    <lineage>
        <taxon>Eukaryota</taxon>
        <taxon>Sar</taxon>
        <taxon>Stramenopiles</taxon>
        <taxon>Oomycota</taxon>
        <taxon>Peronosporomycetes</taxon>
        <taxon>Peronosporales</taxon>
        <taxon>Peronosporaceae</taxon>
        <taxon>Phytophthora</taxon>
    </lineage>
</organism>
<proteinExistence type="predicted"/>
<feature type="transmembrane region" description="Helical" evidence="1">
    <location>
        <begin position="52"/>
        <end position="70"/>
    </location>
</feature>
<evidence type="ECO:0000256" key="1">
    <source>
        <dbReference type="SAM" id="Phobius"/>
    </source>
</evidence>
<dbReference type="PANTHER" id="PTHR32251">
    <property type="entry name" value="3-OXO-5-ALPHA-STEROID 4-DEHYDROGENASE"/>
    <property type="match status" value="1"/>
</dbReference>
<keyword evidence="1" id="KW-1133">Transmembrane helix</keyword>
<dbReference type="GO" id="GO:0016020">
    <property type="term" value="C:membrane"/>
    <property type="evidence" value="ECO:0007669"/>
    <property type="project" value="TreeGrafter"/>
</dbReference>
<dbReference type="InterPro" id="IPR010721">
    <property type="entry name" value="UstE-like"/>
</dbReference>
<name>A0A8T1WJ04_9STRA</name>
<evidence type="ECO:0000313" key="3">
    <source>
        <dbReference type="Proteomes" id="UP000694044"/>
    </source>
</evidence>
<gene>
    <name evidence="2" type="ORF">PHYPSEUDO_000772</name>
</gene>
<dbReference type="EMBL" id="JAGDFM010000011">
    <property type="protein sequence ID" value="KAG7392364.1"/>
    <property type="molecule type" value="Genomic_DNA"/>
</dbReference>
<comment type="caution">
    <text evidence="2">The sequence shown here is derived from an EMBL/GenBank/DDBJ whole genome shotgun (WGS) entry which is preliminary data.</text>
</comment>
<sequence>MGFAQDLRELLSCMALVAAVGYVTDLKLYAGVCVGVQWLSATYGIPNKTERFFDLTGSTTYATVSMLAYLSTESTSWRDGLLTAFVWLWCVRLGSFLFWRICKDGSDKRFAEIIVNPLCFLAAWNIQGLWVFFTLLSVLLSVVHGTDDPEVRPLDVIGATLWTVGYVLEVTADYQKTKFRLDKRNKDQFIRSGLWGYSRHPNYFGEIMMWTGVFLVAVHTLPSFALQCGAAISPAFMTLLIIFRSGVPLLEEDADQRWGKLKAYQEYKAQTSVLVPLPKRNLPEPKRDKIARLVITYLMEVTADQKTQFRRNEANKGKFIQSGLSGTPNDCGEIMM</sequence>
<keyword evidence="3" id="KW-1185">Reference proteome</keyword>
<protein>
    <recommendedName>
        <fullName evidence="4">Steroid 5-alpha reductase C-terminal domain-containing protein</fullName>
    </recommendedName>
</protein>
<keyword evidence="1" id="KW-0472">Membrane</keyword>
<dbReference type="PANTHER" id="PTHR32251:SF17">
    <property type="entry name" value="STEROID 5-ALPHA REDUCTASE C-TERMINAL DOMAIN-CONTAINING PROTEIN"/>
    <property type="match status" value="1"/>
</dbReference>
<dbReference type="PROSITE" id="PS50244">
    <property type="entry name" value="S5A_REDUCTASE"/>
    <property type="match status" value="1"/>
</dbReference>
<feature type="transmembrane region" description="Helical" evidence="1">
    <location>
        <begin position="156"/>
        <end position="174"/>
    </location>
</feature>
<evidence type="ECO:0000313" key="2">
    <source>
        <dbReference type="EMBL" id="KAG7392364.1"/>
    </source>
</evidence>
<accession>A0A8T1WJ04</accession>
<feature type="transmembrane region" description="Helical" evidence="1">
    <location>
        <begin position="82"/>
        <end position="101"/>
    </location>
</feature>
<dbReference type="OrthoDB" id="201504at2759"/>
<dbReference type="Pfam" id="PF06966">
    <property type="entry name" value="DUF1295"/>
    <property type="match status" value="1"/>
</dbReference>